<evidence type="ECO:0000256" key="3">
    <source>
        <dbReference type="ARBA" id="ARBA00022896"/>
    </source>
</evidence>
<evidence type="ECO:0000313" key="8">
    <source>
        <dbReference type="EMBL" id="MBV2134146.1"/>
    </source>
</evidence>
<dbReference type="PANTHER" id="PTHR12907">
    <property type="entry name" value="EGL NINE HOMOLOG-RELATED"/>
    <property type="match status" value="1"/>
</dbReference>
<keyword evidence="6" id="KW-0408">Iron</keyword>
<keyword evidence="4" id="KW-0223">Dioxygenase</keyword>
<dbReference type="Proteomes" id="UP000813068">
    <property type="component" value="Unassembled WGS sequence"/>
</dbReference>
<proteinExistence type="predicted"/>
<evidence type="ECO:0000256" key="4">
    <source>
        <dbReference type="ARBA" id="ARBA00022964"/>
    </source>
</evidence>
<sequence>MTEHNTPLPLLDDILDDLASQGWSVQSLALPAELTAALATECRRRYAAGALTRAAIGRAGGQTLDESIRGDHIQWLAAGETATTDAYLGMLDSLRERLNRELFLGLEDYECHFALYPPGSFYRRHLDRFRDDDRRTVTTVFYLNEDWRPEHGGALRIELADGREHDVPPAAGTLVVFMSGDFPHEVLPASRERLSLTGWYRRRGNGPL</sequence>
<keyword evidence="9" id="KW-1185">Reference proteome</keyword>
<evidence type="ECO:0000313" key="9">
    <source>
        <dbReference type="Proteomes" id="UP000813068"/>
    </source>
</evidence>
<dbReference type="SMART" id="SM00702">
    <property type="entry name" value="P4Hc"/>
    <property type="match status" value="1"/>
</dbReference>
<dbReference type="Pfam" id="PF13640">
    <property type="entry name" value="2OG-FeII_Oxy_3"/>
    <property type="match status" value="1"/>
</dbReference>
<accession>A0ABS6MZD0</accession>
<dbReference type="InterPro" id="IPR006620">
    <property type="entry name" value="Pro_4_hyd_alph"/>
</dbReference>
<dbReference type="PROSITE" id="PS51471">
    <property type="entry name" value="FE2OG_OXY"/>
    <property type="match status" value="1"/>
</dbReference>
<reference evidence="8 9" key="1">
    <citation type="submission" date="2021-06" db="EMBL/GenBank/DDBJ databases">
        <title>Differences between aerobic and microaerobic xylene degrading microbial communities.</title>
        <authorList>
            <person name="Banerjee S."/>
            <person name="Tancsics A."/>
        </authorList>
    </citation>
    <scope>NUCLEOTIDE SEQUENCE [LARGE SCALE GENOMIC DNA]</scope>
    <source>
        <strain evidence="8 9">MAP12</strain>
    </source>
</reference>
<protein>
    <submittedName>
        <fullName evidence="8">2OG-Fe(II) oxygenase</fullName>
    </submittedName>
</protein>
<keyword evidence="5" id="KW-0560">Oxidoreductase</keyword>
<evidence type="ECO:0000256" key="1">
    <source>
        <dbReference type="ARBA" id="ARBA00001961"/>
    </source>
</evidence>
<keyword evidence="3" id="KW-0847">Vitamin C</keyword>
<organism evidence="8 9">
    <name type="scientific">Geopseudomonas aromaticivorans</name>
    <dbReference type="NCBI Taxonomy" id="2849492"/>
    <lineage>
        <taxon>Bacteria</taxon>
        <taxon>Pseudomonadati</taxon>
        <taxon>Pseudomonadota</taxon>
        <taxon>Gammaproteobacteria</taxon>
        <taxon>Pseudomonadales</taxon>
        <taxon>Pseudomonadaceae</taxon>
        <taxon>Geopseudomonas</taxon>
    </lineage>
</organism>
<evidence type="ECO:0000256" key="2">
    <source>
        <dbReference type="ARBA" id="ARBA00022723"/>
    </source>
</evidence>
<dbReference type="InterPro" id="IPR051559">
    <property type="entry name" value="HIF_prolyl_hydroxylases"/>
</dbReference>
<comment type="cofactor">
    <cofactor evidence="1">
        <name>L-ascorbate</name>
        <dbReference type="ChEBI" id="CHEBI:38290"/>
    </cofactor>
</comment>
<dbReference type="InterPro" id="IPR044862">
    <property type="entry name" value="Pro_4_hyd_alph_FE2OG_OXY"/>
</dbReference>
<evidence type="ECO:0000256" key="5">
    <source>
        <dbReference type="ARBA" id="ARBA00023002"/>
    </source>
</evidence>
<evidence type="ECO:0000259" key="7">
    <source>
        <dbReference type="PROSITE" id="PS51471"/>
    </source>
</evidence>
<keyword evidence="2" id="KW-0479">Metal-binding</keyword>
<dbReference type="PANTHER" id="PTHR12907:SF26">
    <property type="entry name" value="HIF PROLYL HYDROXYLASE, ISOFORM C"/>
    <property type="match status" value="1"/>
</dbReference>
<dbReference type="RefSeq" id="WP_217682583.1">
    <property type="nucleotide sequence ID" value="NZ_JAHRGL010000049.1"/>
</dbReference>
<comment type="caution">
    <text evidence="8">The sequence shown here is derived from an EMBL/GenBank/DDBJ whole genome shotgun (WGS) entry which is preliminary data.</text>
</comment>
<gene>
    <name evidence="8" type="ORF">KRX52_15310</name>
</gene>
<dbReference type="InterPro" id="IPR005123">
    <property type="entry name" value="Oxoglu/Fe-dep_dioxygenase_dom"/>
</dbReference>
<evidence type="ECO:0000256" key="6">
    <source>
        <dbReference type="ARBA" id="ARBA00023004"/>
    </source>
</evidence>
<dbReference type="EMBL" id="JAHRGL010000049">
    <property type="protein sequence ID" value="MBV2134146.1"/>
    <property type="molecule type" value="Genomic_DNA"/>
</dbReference>
<feature type="domain" description="Fe2OG dioxygenase" evidence="7">
    <location>
        <begin position="107"/>
        <end position="202"/>
    </location>
</feature>
<name>A0ABS6MZD0_9GAMM</name>